<evidence type="ECO:0000313" key="4">
    <source>
        <dbReference type="EMBL" id="MFC5630821.1"/>
    </source>
</evidence>
<dbReference type="PANTHER" id="PTHR33307:SF6">
    <property type="entry name" value="ALPHA-RHAMNOSIDASE (EUROFUNG)-RELATED"/>
    <property type="match status" value="1"/>
</dbReference>
<dbReference type="InterPro" id="IPR008928">
    <property type="entry name" value="6-hairpin_glycosidase_sf"/>
</dbReference>
<gene>
    <name evidence="4" type="ORF">ACFPQ3_04285</name>
</gene>
<dbReference type="PANTHER" id="PTHR33307">
    <property type="entry name" value="ALPHA-RHAMNOSIDASE (EUROFUNG)"/>
    <property type="match status" value="1"/>
</dbReference>
<dbReference type="RefSeq" id="WP_232323190.1">
    <property type="nucleotide sequence ID" value="NZ_JBHSOJ010000016.1"/>
</dbReference>
<dbReference type="Pfam" id="PF17389">
    <property type="entry name" value="Bac_rhamnosid6H"/>
    <property type="match status" value="1"/>
</dbReference>
<dbReference type="InterPro" id="IPR016007">
    <property type="entry name" value="Alpha_rhamnosid"/>
</dbReference>
<evidence type="ECO:0000313" key="5">
    <source>
        <dbReference type="Proteomes" id="UP001596110"/>
    </source>
</evidence>
<dbReference type="EC" id="3.2.1.40" evidence="2"/>
<name>A0ABW0UDQ4_9STRE</name>
<accession>A0ABW0UDQ4</accession>
<dbReference type="InterPro" id="IPR035396">
    <property type="entry name" value="Bac_rhamnosid6H"/>
</dbReference>
<evidence type="ECO:0000256" key="2">
    <source>
        <dbReference type="ARBA" id="ARBA00012652"/>
    </source>
</evidence>
<dbReference type="EMBL" id="JBHSOJ010000016">
    <property type="protein sequence ID" value="MFC5630821.1"/>
    <property type="molecule type" value="Genomic_DNA"/>
</dbReference>
<comment type="caution">
    <text evidence="4">The sequence shown here is derived from an EMBL/GenBank/DDBJ whole genome shotgun (WGS) entry which is preliminary data.</text>
</comment>
<sequence>MDYSPTPKDAKDSSFTGSYSSAGWGDAIIMVPWTLYERFGDKKALEDNYEAMLKWFTYAQKSAAGDKKGDARYIWDTKFHYGDWMFPSFMMTESNPMRTAEVTKDLVATAFLAHSAELLADISEVLGKSGADFRDYAKKVKSAFTQYFVTREGKLIADYQGCYVLALAFAMVPKVLENQLLAQLVQKIKDNDNRLDTGFLSVPYLLDVLCEYGQEELAKTVFFQDACPSWFYEINQGATTIWESWAGIQPDGTVGTFSFNHYAFG</sequence>
<proteinExistence type="predicted"/>
<reference evidence="5" key="1">
    <citation type="journal article" date="2019" name="Int. J. Syst. Evol. Microbiol.">
        <title>The Global Catalogue of Microorganisms (GCM) 10K type strain sequencing project: providing services to taxonomists for standard genome sequencing and annotation.</title>
        <authorList>
            <consortium name="The Broad Institute Genomics Platform"/>
            <consortium name="The Broad Institute Genome Sequencing Center for Infectious Disease"/>
            <person name="Wu L."/>
            <person name="Ma J."/>
        </authorList>
    </citation>
    <scope>NUCLEOTIDE SEQUENCE [LARGE SCALE GENOMIC DNA]</scope>
    <source>
        <strain evidence="5">DT43</strain>
    </source>
</reference>
<keyword evidence="5" id="KW-1185">Reference proteome</keyword>
<evidence type="ECO:0000256" key="1">
    <source>
        <dbReference type="ARBA" id="ARBA00001445"/>
    </source>
</evidence>
<evidence type="ECO:0000259" key="3">
    <source>
        <dbReference type="Pfam" id="PF17389"/>
    </source>
</evidence>
<feature type="domain" description="Alpha-L-rhamnosidase six-hairpin glycosidase" evidence="3">
    <location>
        <begin position="16"/>
        <end position="265"/>
    </location>
</feature>
<dbReference type="SUPFAM" id="SSF48208">
    <property type="entry name" value="Six-hairpin glycosidases"/>
    <property type="match status" value="1"/>
</dbReference>
<protein>
    <recommendedName>
        <fullName evidence="2">alpha-L-rhamnosidase</fullName>
        <ecNumber evidence="2">3.2.1.40</ecNumber>
    </recommendedName>
</protein>
<dbReference type="Gene3D" id="1.50.10.10">
    <property type="match status" value="1"/>
</dbReference>
<organism evidence="4 5">
    <name type="scientific">Streptococcus caledonicus</name>
    <dbReference type="NCBI Taxonomy" id="2614158"/>
    <lineage>
        <taxon>Bacteria</taxon>
        <taxon>Bacillati</taxon>
        <taxon>Bacillota</taxon>
        <taxon>Bacilli</taxon>
        <taxon>Lactobacillales</taxon>
        <taxon>Streptococcaceae</taxon>
        <taxon>Streptococcus</taxon>
    </lineage>
</organism>
<comment type="catalytic activity">
    <reaction evidence="1">
        <text>Hydrolysis of terminal non-reducing alpha-L-rhamnose residues in alpha-L-rhamnosides.</text>
        <dbReference type="EC" id="3.2.1.40"/>
    </reaction>
</comment>
<dbReference type="Proteomes" id="UP001596110">
    <property type="component" value="Unassembled WGS sequence"/>
</dbReference>
<dbReference type="InterPro" id="IPR012341">
    <property type="entry name" value="6hp_glycosidase-like_sf"/>
</dbReference>